<dbReference type="GO" id="GO:0016787">
    <property type="term" value="F:hydrolase activity"/>
    <property type="evidence" value="ECO:0000318"/>
    <property type="project" value="GO_Central"/>
</dbReference>
<dbReference type="GO" id="GO:0003676">
    <property type="term" value="F:nucleic acid binding"/>
    <property type="evidence" value="ECO:0007669"/>
    <property type="project" value="InterPro"/>
</dbReference>
<dbReference type="InParanoid" id="B3S3V8"/>
<dbReference type="SUPFAM" id="SSF54060">
    <property type="entry name" value="His-Me finger endonucleases"/>
    <property type="match status" value="1"/>
</dbReference>
<evidence type="ECO:0000259" key="4">
    <source>
        <dbReference type="SMART" id="SM00892"/>
    </source>
</evidence>
<evidence type="ECO:0000256" key="1">
    <source>
        <dbReference type="ARBA" id="ARBA00022801"/>
    </source>
</evidence>
<dbReference type="FunCoup" id="B3S3V8">
    <property type="interactions" value="280"/>
</dbReference>
<dbReference type="OMA" id="EYMNLWT"/>
<evidence type="ECO:0000259" key="3">
    <source>
        <dbReference type="SMART" id="SM00477"/>
    </source>
</evidence>
<dbReference type="InterPro" id="IPR001604">
    <property type="entry name" value="Endo_G_ENPP1-like_dom"/>
</dbReference>
<reference evidence="5 6" key="1">
    <citation type="journal article" date="2008" name="Nature">
        <title>The Trichoplax genome and the nature of placozoans.</title>
        <authorList>
            <person name="Srivastava M."/>
            <person name="Begovic E."/>
            <person name="Chapman J."/>
            <person name="Putnam N.H."/>
            <person name="Hellsten U."/>
            <person name="Kawashima T."/>
            <person name="Kuo A."/>
            <person name="Mitros T."/>
            <person name="Salamov A."/>
            <person name="Carpenter M.L."/>
            <person name="Signorovitch A.Y."/>
            <person name="Moreno M.A."/>
            <person name="Kamm K."/>
            <person name="Grimwood J."/>
            <person name="Schmutz J."/>
            <person name="Shapiro H."/>
            <person name="Grigoriev I.V."/>
            <person name="Buss L.W."/>
            <person name="Schierwater B."/>
            <person name="Dellaporta S.L."/>
            <person name="Rokhsar D.S."/>
        </authorList>
    </citation>
    <scope>NUCLEOTIDE SEQUENCE [LARGE SCALE GENOMIC DNA]</scope>
    <source>
        <strain evidence="5 6">Grell-BS-1999</strain>
    </source>
</reference>
<dbReference type="CTD" id="6756289"/>
<dbReference type="Pfam" id="PF01663">
    <property type="entry name" value="Phosphodiest"/>
    <property type="match status" value="1"/>
</dbReference>
<feature type="domain" description="ENPP1-3/EXOG-like endonuclease/phosphodiesterase" evidence="3">
    <location>
        <begin position="184"/>
        <end position="392"/>
    </location>
</feature>
<keyword evidence="6" id="KW-1185">Reference proteome</keyword>
<dbReference type="GeneID" id="6756289"/>
<dbReference type="SUPFAM" id="SSF53649">
    <property type="entry name" value="Alkaline phosphatase-like"/>
    <property type="match status" value="1"/>
</dbReference>
<evidence type="ECO:0008006" key="7">
    <source>
        <dbReference type="Google" id="ProtNLM"/>
    </source>
</evidence>
<dbReference type="PhylomeDB" id="B3S3V8"/>
<keyword evidence="2" id="KW-0325">Glycoprotein</keyword>
<dbReference type="InterPro" id="IPR044929">
    <property type="entry name" value="DNA/RNA_non-sp_Endonuclease_sf"/>
</dbReference>
<dbReference type="KEGG" id="tad:TRIADDRAFT_58863"/>
<evidence type="ECO:0000313" key="6">
    <source>
        <dbReference type="Proteomes" id="UP000009022"/>
    </source>
</evidence>
<dbReference type="InterPro" id="IPR017850">
    <property type="entry name" value="Alkaline_phosphatase_core_sf"/>
</dbReference>
<dbReference type="STRING" id="10228.B3S3V8"/>
<proteinExistence type="predicted"/>
<dbReference type="Pfam" id="PF01223">
    <property type="entry name" value="Endonuclease_NS"/>
    <property type="match status" value="1"/>
</dbReference>
<evidence type="ECO:0000313" key="5">
    <source>
        <dbReference type="EMBL" id="EDV22533.1"/>
    </source>
</evidence>
<dbReference type="EMBL" id="DS985249">
    <property type="protein sequence ID" value="EDV22533.1"/>
    <property type="molecule type" value="Genomic_DNA"/>
</dbReference>
<dbReference type="Proteomes" id="UP000009022">
    <property type="component" value="Unassembled WGS sequence"/>
</dbReference>
<dbReference type="OrthoDB" id="415411at2759"/>
<dbReference type="PANTHER" id="PTHR10151">
    <property type="entry name" value="ECTONUCLEOTIDE PYROPHOSPHATASE/PHOSPHODIESTERASE"/>
    <property type="match status" value="1"/>
</dbReference>
<accession>B3S3V8</accession>
<dbReference type="RefSeq" id="XP_002115077.1">
    <property type="nucleotide sequence ID" value="XM_002115041.1"/>
</dbReference>
<dbReference type="Gene3D" id="3.40.570.10">
    <property type="entry name" value="Extracellular Endonuclease, subunit A"/>
    <property type="match status" value="1"/>
</dbReference>
<gene>
    <name evidence="5" type="ORF">TRIADDRAFT_58863</name>
</gene>
<dbReference type="SMART" id="SM00477">
    <property type="entry name" value="NUC"/>
    <property type="match status" value="1"/>
</dbReference>
<protein>
    <recommendedName>
        <fullName evidence="7">DNA/RNA non-specific endonuclease domain-containing protein</fullName>
    </recommendedName>
</protein>
<dbReference type="InterPro" id="IPR002591">
    <property type="entry name" value="Phosphodiest/P_Trfase"/>
</dbReference>
<sequence>MAFITIERISVLDIVKKITSNVDEVVEQLRCKNKHWKVFKREELPIRMHYYDNRRIPEIVVLPDSNWIVRPSYDPDFTSCHGANHGWNNLDPDMRTIFIAGGPAFKSGLIIKPFLNIEIYNLMATILNVSPAKNNGTLGRLHHILKNPPPISKSSASLPGKVCRVPQESAILAVRQNCTECICSFCHESTASPNKDTCYHRDIRLDIATQTSNCSNYVNSSYEKGHLMPKSDVSFDVVTQSNSNMLSNIVPLHAAFKTGPWNYLEMLINKWSKKYGGIFVISGAMIKADHETVMSDPSYWLNGEIGSVAIPTHLYKIVVKCQDSDQVACNGSASNHKPCGGKLEALSFILPHSKSASPQCHSAVSQIFDHVSSIADIEKLTGIDFFPELSAELQVTFETQTPTELWSIF</sequence>
<dbReference type="PANTHER" id="PTHR10151:SF114">
    <property type="entry name" value="ECTONUCLEOTIDE PYROPHOSPHATASE_PHOSPHODIESTERASE C27A7.3"/>
    <property type="match status" value="1"/>
</dbReference>
<organism evidence="5 6">
    <name type="scientific">Trichoplax adhaerens</name>
    <name type="common">Trichoplax reptans</name>
    <dbReference type="NCBI Taxonomy" id="10228"/>
    <lineage>
        <taxon>Eukaryota</taxon>
        <taxon>Metazoa</taxon>
        <taxon>Placozoa</taxon>
        <taxon>Uniplacotomia</taxon>
        <taxon>Trichoplacea</taxon>
        <taxon>Trichoplacidae</taxon>
        <taxon>Trichoplax</taxon>
    </lineage>
</organism>
<dbReference type="Gene3D" id="3.40.720.10">
    <property type="entry name" value="Alkaline Phosphatase, subunit A"/>
    <property type="match status" value="1"/>
</dbReference>
<keyword evidence="1" id="KW-0378">Hydrolase</keyword>
<dbReference type="GO" id="GO:0046872">
    <property type="term" value="F:metal ion binding"/>
    <property type="evidence" value="ECO:0007669"/>
    <property type="project" value="InterPro"/>
</dbReference>
<dbReference type="AlphaFoldDB" id="B3S3V8"/>
<feature type="domain" description="DNA/RNA non-specific endonuclease/pyrophosphatase/phosphodiesterase" evidence="4">
    <location>
        <begin position="168"/>
        <end position="392"/>
    </location>
</feature>
<evidence type="ECO:0000256" key="2">
    <source>
        <dbReference type="ARBA" id="ARBA00023180"/>
    </source>
</evidence>
<dbReference type="SMART" id="SM00892">
    <property type="entry name" value="Endonuclease_NS"/>
    <property type="match status" value="1"/>
</dbReference>
<name>B3S3V8_TRIAD</name>
<dbReference type="eggNOG" id="KOG2645">
    <property type="taxonomic scope" value="Eukaryota"/>
</dbReference>
<dbReference type="InterPro" id="IPR020821">
    <property type="entry name" value="ENPP1-3/EXOG-like_nuc-like"/>
</dbReference>
<dbReference type="HOGENOM" id="CLU_012256_1_0_1"/>
<dbReference type="InterPro" id="IPR044925">
    <property type="entry name" value="His-Me_finger_sf"/>
</dbReference>